<keyword evidence="1" id="KW-0175">Coiled coil</keyword>
<reference evidence="3" key="1">
    <citation type="submission" date="2017-08" db="EMBL/GenBank/DDBJ databases">
        <authorList>
            <person name="Polle J.E."/>
            <person name="Barry K."/>
            <person name="Cushman J."/>
            <person name="Schmutz J."/>
            <person name="Tran D."/>
            <person name="Hathwaick L.T."/>
            <person name="Yim W.C."/>
            <person name="Jenkins J."/>
            <person name="Mckie-Krisberg Z.M."/>
            <person name="Prochnik S."/>
            <person name="Lindquist E."/>
            <person name="Dockter R.B."/>
            <person name="Adam C."/>
            <person name="Molina H."/>
            <person name="Bunkerborg J."/>
            <person name="Jin E."/>
            <person name="Buchheim M."/>
            <person name="Magnuson J."/>
        </authorList>
    </citation>
    <scope>NUCLEOTIDE SEQUENCE</scope>
    <source>
        <strain evidence="3">CCAP 19/18</strain>
    </source>
</reference>
<keyword evidence="4" id="KW-1185">Reference proteome</keyword>
<dbReference type="Proteomes" id="UP000815325">
    <property type="component" value="Unassembled WGS sequence"/>
</dbReference>
<accession>A0ABQ7H643</accession>
<feature type="region of interest" description="Disordered" evidence="2">
    <location>
        <begin position="128"/>
        <end position="152"/>
    </location>
</feature>
<feature type="coiled-coil region" evidence="1">
    <location>
        <begin position="29"/>
        <end position="56"/>
    </location>
</feature>
<evidence type="ECO:0000313" key="4">
    <source>
        <dbReference type="Proteomes" id="UP000815325"/>
    </source>
</evidence>
<feature type="compositionally biased region" description="Polar residues" evidence="2">
    <location>
        <begin position="131"/>
        <end position="152"/>
    </location>
</feature>
<evidence type="ECO:0000256" key="1">
    <source>
        <dbReference type="SAM" id="Coils"/>
    </source>
</evidence>
<dbReference type="EMBL" id="MU069463">
    <property type="protein sequence ID" value="KAF5842331.1"/>
    <property type="molecule type" value="Genomic_DNA"/>
</dbReference>
<organism evidence="3 4">
    <name type="scientific">Dunaliella salina</name>
    <name type="common">Green alga</name>
    <name type="synonym">Protococcus salinus</name>
    <dbReference type="NCBI Taxonomy" id="3046"/>
    <lineage>
        <taxon>Eukaryota</taxon>
        <taxon>Viridiplantae</taxon>
        <taxon>Chlorophyta</taxon>
        <taxon>core chlorophytes</taxon>
        <taxon>Chlorophyceae</taxon>
        <taxon>CS clade</taxon>
        <taxon>Chlamydomonadales</taxon>
        <taxon>Dunaliellaceae</taxon>
        <taxon>Dunaliella</taxon>
    </lineage>
</organism>
<evidence type="ECO:0000313" key="3">
    <source>
        <dbReference type="EMBL" id="KAF5842331.1"/>
    </source>
</evidence>
<proteinExistence type="predicted"/>
<evidence type="ECO:0000256" key="2">
    <source>
        <dbReference type="SAM" id="MobiDB-lite"/>
    </source>
</evidence>
<sequence length="152" mass="17263">MAIAWRTWTSFVDWRREKKKIIAKWKFPMQSMRREYESVQAAKGTQEDEMRALKDRMMLGGAARNRMLVKGGSAFNGLVRAMKQDLVEGGAGAAATRKDPNALYEDHQRVLNTLQNLTPAQIERLEATLRASPQVSQQGGMLQRPQSTRPPY</sequence>
<name>A0ABQ7H643_DUNSA</name>
<protein>
    <submittedName>
        <fullName evidence="3">Uncharacterized protein</fullName>
    </submittedName>
</protein>
<gene>
    <name evidence="3" type="ORF">DUNSADRAFT_7645</name>
</gene>
<comment type="caution">
    <text evidence="3">The sequence shown here is derived from an EMBL/GenBank/DDBJ whole genome shotgun (WGS) entry which is preliminary data.</text>
</comment>